<keyword evidence="9 20" id="KW-0223">Dioxygenase</keyword>
<evidence type="ECO:0000256" key="2">
    <source>
        <dbReference type="ARBA" id="ARBA00001961"/>
    </source>
</evidence>
<dbReference type="PANTHER" id="PTHR10696">
    <property type="entry name" value="GAMMA-BUTYROBETAINE HYDROXYLASE-RELATED"/>
    <property type="match status" value="1"/>
</dbReference>
<feature type="domain" description="TauD/TfdA-like" evidence="17">
    <location>
        <begin position="138"/>
        <end position="365"/>
    </location>
</feature>
<evidence type="ECO:0000256" key="14">
    <source>
        <dbReference type="ARBA" id="ARBA00032283"/>
    </source>
</evidence>
<evidence type="ECO:0000259" key="18">
    <source>
        <dbReference type="Pfam" id="PF06155"/>
    </source>
</evidence>
<evidence type="ECO:0000313" key="19">
    <source>
        <dbReference type="Proteomes" id="UP000695000"/>
    </source>
</evidence>
<dbReference type="CDD" id="cd00250">
    <property type="entry name" value="CAS_like"/>
    <property type="match status" value="1"/>
</dbReference>
<evidence type="ECO:0000256" key="10">
    <source>
        <dbReference type="ARBA" id="ARBA00023002"/>
    </source>
</evidence>
<comment type="pathway">
    <text evidence="3">Amine and polyamine biosynthesis; carnitine biosynthesis.</text>
</comment>
<dbReference type="SUPFAM" id="SSF51197">
    <property type="entry name" value="Clavaminate synthase-like"/>
    <property type="match status" value="1"/>
</dbReference>
<evidence type="ECO:0000256" key="8">
    <source>
        <dbReference type="ARBA" id="ARBA00022873"/>
    </source>
</evidence>
<keyword evidence="10" id="KW-0560">Oxidoreductase</keyword>
<dbReference type="Gene3D" id="3.30.2020.30">
    <property type="match status" value="1"/>
</dbReference>
<evidence type="ECO:0000256" key="15">
    <source>
        <dbReference type="ARBA" id="ARBA00046008"/>
    </source>
</evidence>
<dbReference type="PANTHER" id="PTHR10696:SF51">
    <property type="entry name" value="TRIMETHYLLYSINE DIOXYGENASE, MITOCHONDRIAL"/>
    <property type="match status" value="1"/>
</dbReference>
<keyword evidence="7" id="KW-0479">Metal-binding</keyword>
<evidence type="ECO:0000256" key="16">
    <source>
        <dbReference type="ARBA" id="ARBA00049334"/>
    </source>
</evidence>
<comment type="cofactor">
    <cofactor evidence="1">
        <name>Fe(2+)</name>
        <dbReference type="ChEBI" id="CHEBI:29033"/>
    </cofactor>
</comment>
<dbReference type="GeneID" id="108557604"/>
<evidence type="ECO:0000256" key="5">
    <source>
        <dbReference type="ARBA" id="ARBA00012267"/>
    </source>
</evidence>
<dbReference type="Proteomes" id="UP000695000">
    <property type="component" value="Unplaced"/>
</dbReference>
<dbReference type="InterPro" id="IPR042098">
    <property type="entry name" value="TauD-like_sf"/>
</dbReference>
<reference evidence="20" key="1">
    <citation type="submission" date="2025-08" db="UniProtKB">
        <authorList>
            <consortium name="RefSeq"/>
        </authorList>
    </citation>
    <scope>IDENTIFICATION</scope>
    <source>
        <tissue evidence="20">Whole Larva</tissue>
    </source>
</reference>
<dbReference type="InterPro" id="IPR010376">
    <property type="entry name" value="GBBH-like_N"/>
</dbReference>
<evidence type="ECO:0000256" key="4">
    <source>
        <dbReference type="ARBA" id="ARBA00008654"/>
    </source>
</evidence>
<proteinExistence type="inferred from homology"/>
<dbReference type="Gene3D" id="3.60.130.10">
    <property type="entry name" value="Clavaminate synthase-like"/>
    <property type="match status" value="1"/>
</dbReference>
<dbReference type="InterPro" id="IPR012776">
    <property type="entry name" value="Trimethyllysine_dOase"/>
</dbReference>
<protein>
    <recommendedName>
        <fullName evidence="6">Trimethyllysine dioxygenase, mitochondrial</fullName>
        <ecNumber evidence="5">1.14.11.8</ecNumber>
    </recommendedName>
    <alternativeName>
        <fullName evidence="13">Epsilon-trimethyllysine 2-oxoglutarate dioxygenase</fullName>
    </alternativeName>
    <alternativeName>
        <fullName evidence="12">TML hydroxylase</fullName>
    </alternativeName>
    <alternativeName>
        <fullName evidence="14">TML-alpha-ketoglutarate dioxygenase</fullName>
    </alternativeName>
</protein>
<dbReference type="Pfam" id="PF06155">
    <property type="entry name" value="GBBH-like_N"/>
    <property type="match status" value="1"/>
</dbReference>
<dbReference type="NCBIfam" id="TIGR02410">
    <property type="entry name" value="carnitine_TMLD"/>
    <property type="match status" value="1"/>
</dbReference>
<name>A0ABM1M530_NICVS</name>
<feature type="domain" description="Gamma-butyrobetaine hydroxylase-like N-terminal" evidence="18">
    <location>
        <begin position="20"/>
        <end position="99"/>
    </location>
</feature>
<dbReference type="InterPro" id="IPR050411">
    <property type="entry name" value="AlphaKG_dependent_hydroxylases"/>
</dbReference>
<evidence type="ECO:0000256" key="3">
    <source>
        <dbReference type="ARBA" id="ARBA00005022"/>
    </source>
</evidence>
<accession>A0ABM1M530</accession>
<organism evidence="19 20">
    <name type="scientific">Nicrophorus vespilloides</name>
    <name type="common">Boreal carrion beetle</name>
    <dbReference type="NCBI Taxonomy" id="110193"/>
    <lineage>
        <taxon>Eukaryota</taxon>
        <taxon>Metazoa</taxon>
        <taxon>Ecdysozoa</taxon>
        <taxon>Arthropoda</taxon>
        <taxon>Hexapoda</taxon>
        <taxon>Insecta</taxon>
        <taxon>Pterygota</taxon>
        <taxon>Neoptera</taxon>
        <taxon>Endopterygota</taxon>
        <taxon>Coleoptera</taxon>
        <taxon>Polyphaga</taxon>
        <taxon>Staphyliniformia</taxon>
        <taxon>Silphidae</taxon>
        <taxon>Nicrophorinae</taxon>
        <taxon>Nicrophorus</taxon>
    </lineage>
</organism>
<comment type="similarity">
    <text evidence="4">Belongs to the gamma-BBH/TMLD family.</text>
</comment>
<dbReference type="EC" id="1.14.11.8" evidence="5"/>
<sequence length="383" mass="44352">MFHARKALLSTTKNLERFLSTHGNHLEINFENKVLKYNYIWLRDHCRCEKCYNRKTFQIASDINEIALDIKPTDCQKSGDNLKIKWQDGHETVYSLPWLQSLEFGDKSSKKQTVLWNKNSVGNFSDSKVEANEILRKDNIGVTKLLSSILKYGFGFVTGANSTLESTEEIAKRVAFVEKTMFGEMWEVSTDYKYNDTAYTSIPLGVHTDNTYFTEASGLQIFHILSHDGEGGETILVDGFNAAKNLELQHKECYDFLCNNPIESEYIDKDIHYNSIEPVLKVHPYTKELYQIRYNIYDRANLTTINYEDIQQFYKSYKLLGMELNSTENQWIFKLQPGTIVFIDNWRVLHGRTSFTGLRRLTGCYIGRGPWLSKAKAMGCKIY</sequence>
<evidence type="ECO:0000256" key="11">
    <source>
        <dbReference type="ARBA" id="ARBA00023004"/>
    </source>
</evidence>
<comment type="catalytic activity">
    <reaction evidence="16">
        <text>N(6),N(6),N(6)-trimethyl-L-lysine + 2-oxoglutarate + O2 = (3S)-3-hydroxy-N(6),N(6),N(6)-trimethyl-L-lysine + succinate + CO2</text>
        <dbReference type="Rhea" id="RHEA:14181"/>
        <dbReference type="ChEBI" id="CHEBI:15379"/>
        <dbReference type="ChEBI" id="CHEBI:16526"/>
        <dbReference type="ChEBI" id="CHEBI:16810"/>
        <dbReference type="ChEBI" id="CHEBI:30031"/>
        <dbReference type="ChEBI" id="CHEBI:58100"/>
        <dbReference type="ChEBI" id="CHEBI:141499"/>
        <dbReference type="EC" id="1.14.11.8"/>
    </reaction>
</comment>
<evidence type="ECO:0000313" key="20">
    <source>
        <dbReference type="RefSeq" id="XP_017769680.1"/>
    </source>
</evidence>
<dbReference type="GO" id="GO:0051213">
    <property type="term" value="F:dioxygenase activity"/>
    <property type="evidence" value="ECO:0007669"/>
    <property type="project" value="UniProtKB-KW"/>
</dbReference>
<dbReference type="RefSeq" id="XP_017769680.1">
    <property type="nucleotide sequence ID" value="XM_017914191.1"/>
</dbReference>
<dbReference type="InterPro" id="IPR038492">
    <property type="entry name" value="GBBH-like_N_sf"/>
</dbReference>
<evidence type="ECO:0000256" key="1">
    <source>
        <dbReference type="ARBA" id="ARBA00001954"/>
    </source>
</evidence>
<evidence type="ECO:0000256" key="13">
    <source>
        <dbReference type="ARBA" id="ARBA00031778"/>
    </source>
</evidence>
<evidence type="ECO:0000256" key="9">
    <source>
        <dbReference type="ARBA" id="ARBA00022964"/>
    </source>
</evidence>
<keyword evidence="19" id="KW-1185">Reference proteome</keyword>
<evidence type="ECO:0000256" key="7">
    <source>
        <dbReference type="ARBA" id="ARBA00022723"/>
    </source>
</evidence>
<evidence type="ECO:0000256" key="12">
    <source>
        <dbReference type="ARBA" id="ARBA00030363"/>
    </source>
</evidence>
<comment type="function">
    <text evidence="15">Converts trimethyllysine (TML) into hydroxytrimethyllysine (HTML).</text>
</comment>
<dbReference type="InterPro" id="IPR003819">
    <property type="entry name" value="TauD/TfdA-like"/>
</dbReference>
<keyword evidence="8" id="KW-0124">Carnitine biosynthesis</keyword>
<dbReference type="Pfam" id="PF02668">
    <property type="entry name" value="TauD"/>
    <property type="match status" value="1"/>
</dbReference>
<keyword evidence="11" id="KW-0408">Iron</keyword>
<gene>
    <name evidence="20" type="primary">LOC108557604</name>
</gene>
<evidence type="ECO:0000256" key="6">
    <source>
        <dbReference type="ARBA" id="ARBA00016835"/>
    </source>
</evidence>
<comment type="cofactor">
    <cofactor evidence="2">
        <name>L-ascorbate</name>
        <dbReference type="ChEBI" id="CHEBI:38290"/>
    </cofactor>
</comment>
<evidence type="ECO:0000259" key="17">
    <source>
        <dbReference type="Pfam" id="PF02668"/>
    </source>
</evidence>